<accession>A0A0E9VP30</accession>
<sequence>MSPLATRLGAQVSLRLPDEQNTQRNTYEHLCTFL</sequence>
<dbReference type="AlphaFoldDB" id="A0A0E9VP30"/>
<evidence type="ECO:0000313" key="1">
    <source>
        <dbReference type="EMBL" id="JAH79008.1"/>
    </source>
</evidence>
<reference evidence="1" key="1">
    <citation type="submission" date="2014-11" db="EMBL/GenBank/DDBJ databases">
        <authorList>
            <person name="Amaro Gonzalez C."/>
        </authorList>
    </citation>
    <scope>NUCLEOTIDE SEQUENCE</scope>
</reference>
<organism evidence="1">
    <name type="scientific">Anguilla anguilla</name>
    <name type="common">European freshwater eel</name>
    <name type="synonym">Muraena anguilla</name>
    <dbReference type="NCBI Taxonomy" id="7936"/>
    <lineage>
        <taxon>Eukaryota</taxon>
        <taxon>Metazoa</taxon>
        <taxon>Chordata</taxon>
        <taxon>Craniata</taxon>
        <taxon>Vertebrata</taxon>
        <taxon>Euteleostomi</taxon>
        <taxon>Actinopterygii</taxon>
        <taxon>Neopterygii</taxon>
        <taxon>Teleostei</taxon>
        <taxon>Anguilliformes</taxon>
        <taxon>Anguillidae</taxon>
        <taxon>Anguilla</taxon>
    </lineage>
</organism>
<name>A0A0E9VP30_ANGAN</name>
<reference evidence="1" key="2">
    <citation type="journal article" date="2015" name="Fish Shellfish Immunol.">
        <title>Early steps in the European eel (Anguilla anguilla)-Vibrio vulnificus interaction in the gills: Role of the RtxA13 toxin.</title>
        <authorList>
            <person name="Callol A."/>
            <person name="Pajuelo D."/>
            <person name="Ebbesson L."/>
            <person name="Teles M."/>
            <person name="MacKenzie S."/>
            <person name="Amaro C."/>
        </authorList>
    </citation>
    <scope>NUCLEOTIDE SEQUENCE</scope>
</reference>
<dbReference type="EMBL" id="GBXM01029569">
    <property type="protein sequence ID" value="JAH79008.1"/>
    <property type="molecule type" value="Transcribed_RNA"/>
</dbReference>
<protein>
    <submittedName>
        <fullName evidence="1">Uncharacterized protein</fullName>
    </submittedName>
</protein>
<proteinExistence type="predicted"/>